<feature type="compositionally biased region" description="Basic and acidic residues" evidence="1">
    <location>
        <begin position="36"/>
        <end position="47"/>
    </location>
</feature>
<proteinExistence type="predicted"/>
<reference evidence="2" key="1">
    <citation type="submission" date="2019-03" db="EMBL/GenBank/DDBJ databases">
        <authorList>
            <person name="Mank J."/>
            <person name="Almeida P."/>
        </authorList>
    </citation>
    <scope>NUCLEOTIDE SEQUENCE</scope>
    <source>
        <strain evidence="2">78183</strain>
    </source>
</reference>
<name>A0A6N2MCA5_SALVM</name>
<accession>A0A6N2MCA5</accession>
<evidence type="ECO:0000256" key="1">
    <source>
        <dbReference type="SAM" id="MobiDB-lite"/>
    </source>
</evidence>
<dbReference type="PANTHER" id="PTHR34797">
    <property type="entry name" value="ATG8-INTERACTING PROTEIN 2"/>
    <property type="match status" value="1"/>
</dbReference>
<evidence type="ECO:0000313" key="2">
    <source>
        <dbReference type="EMBL" id="VFU51846.1"/>
    </source>
</evidence>
<dbReference type="AlphaFoldDB" id="A0A6N2MCA5"/>
<gene>
    <name evidence="2" type="ORF">SVIM_LOCUS352114</name>
</gene>
<protein>
    <recommendedName>
        <fullName evidence="3">ATG8-interacting protein 1</fullName>
    </recommendedName>
</protein>
<feature type="region of interest" description="Disordered" evidence="1">
    <location>
        <begin position="27"/>
        <end position="59"/>
    </location>
</feature>
<organism evidence="2">
    <name type="scientific">Salix viminalis</name>
    <name type="common">Common osier</name>
    <name type="synonym">Basket willow</name>
    <dbReference type="NCBI Taxonomy" id="40686"/>
    <lineage>
        <taxon>Eukaryota</taxon>
        <taxon>Viridiplantae</taxon>
        <taxon>Streptophyta</taxon>
        <taxon>Embryophyta</taxon>
        <taxon>Tracheophyta</taxon>
        <taxon>Spermatophyta</taxon>
        <taxon>Magnoliopsida</taxon>
        <taxon>eudicotyledons</taxon>
        <taxon>Gunneridae</taxon>
        <taxon>Pentapetalae</taxon>
        <taxon>rosids</taxon>
        <taxon>fabids</taxon>
        <taxon>Malpighiales</taxon>
        <taxon>Salicaceae</taxon>
        <taxon>Saliceae</taxon>
        <taxon>Salix</taxon>
    </lineage>
</organism>
<dbReference type="InterPro" id="IPR040304">
    <property type="entry name" value="ATG8-IP-1/2"/>
</dbReference>
<dbReference type="EMBL" id="CAADRP010001774">
    <property type="protein sequence ID" value="VFU51846.1"/>
    <property type="molecule type" value="Genomic_DNA"/>
</dbReference>
<dbReference type="PANTHER" id="PTHR34797:SF1">
    <property type="entry name" value="ATG8-INTERACTING PROTEIN 2"/>
    <property type="match status" value="1"/>
</dbReference>
<evidence type="ECO:0008006" key="3">
    <source>
        <dbReference type="Google" id="ProtNLM"/>
    </source>
</evidence>
<sequence length="351" mass="39140">MEGKNDGEENPPRGNDWEVVSLTASTYAAAPGPKEVNQKDDDNSKVYEEDEAESSHPLFMSRHFVFPPSQHENLPLEPVNSEILDSHVGKNVAPELGPEEGGRSSGKNEEIWPFKGLEESEEFPATQLFDEKGKNSQEFEESTTLQDFSDKEQIIYSTAALTSFHSETALGGSTTYGENLGISEVNEPSERGLDFPTDVPFSPKGAKDADLPSNAWWKRRAASLYAHAKEANTFWSIFVAAAVMGIVILGQRWQQERWQALQLKWQASINNEKTGRLQGPITRLKDVIVGGNRRGSFIRGSSSISSATNVPFGEVPSTLNPLNCNMPKSSPMRYAFEHRRMTTRRYEYGFE</sequence>